<evidence type="ECO:0000313" key="2">
    <source>
        <dbReference type="Proteomes" id="UP000307217"/>
    </source>
</evidence>
<dbReference type="AlphaFoldDB" id="A0A5S3V7N7"/>
<dbReference type="RefSeq" id="WP_138592233.1">
    <property type="nucleotide sequence ID" value="NZ_PNBX01000049.1"/>
</dbReference>
<evidence type="ECO:0008006" key="3">
    <source>
        <dbReference type="Google" id="ProtNLM"/>
    </source>
</evidence>
<reference evidence="1 2" key="1">
    <citation type="submission" date="2018-01" db="EMBL/GenBank/DDBJ databases">
        <authorList>
            <person name="Paulsen S."/>
            <person name="Gram L.K."/>
        </authorList>
    </citation>
    <scope>NUCLEOTIDE SEQUENCE [LARGE SCALE GENOMIC DNA]</scope>
    <source>
        <strain evidence="1 2">S3790</strain>
    </source>
</reference>
<proteinExistence type="predicted"/>
<gene>
    <name evidence="1" type="ORF">CWC19_12795</name>
</gene>
<dbReference type="Proteomes" id="UP000307217">
    <property type="component" value="Unassembled WGS sequence"/>
</dbReference>
<name>A0A5S3V7N7_9GAMM</name>
<dbReference type="InterPro" id="IPR021831">
    <property type="entry name" value="ParD-like"/>
</dbReference>
<protein>
    <recommendedName>
        <fullName evidence="3">ParD-like family protein</fullName>
    </recommendedName>
</protein>
<accession>A0A5S3V7N7</accession>
<dbReference type="OrthoDB" id="5422561at2"/>
<dbReference type="Pfam" id="PF11903">
    <property type="entry name" value="ParD_like"/>
    <property type="match status" value="1"/>
</dbReference>
<dbReference type="EMBL" id="PNBX01000049">
    <property type="protein sequence ID" value="TMO67756.1"/>
    <property type="molecule type" value="Genomic_DNA"/>
</dbReference>
<organism evidence="1 2">
    <name type="scientific">Pseudoalteromonas aurantia</name>
    <dbReference type="NCBI Taxonomy" id="43654"/>
    <lineage>
        <taxon>Bacteria</taxon>
        <taxon>Pseudomonadati</taxon>
        <taxon>Pseudomonadota</taxon>
        <taxon>Gammaproteobacteria</taxon>
        <taxon>Alteromonadales</taxon>
        <taxon>Pseudoalteromonadaceae</taxon>
        <taxon>Pseudoalteromonas</taxon>
    </lineage>
</organism>
<comment type="caution">
    <text evidence="1">The sequence shown here is derived from an EMBL/GenBank/DDBJ whole genome shotgun (WGS) entry which is preliminary data.</text>
</comment>
<evidence type="ECO:0000313" key="1">
    <source>
        <dbReference type="EMBL" id="TMO67756.1"/>
    </source>
</evidence>
<reference evidence="2" key="2">
    <citation type="submission" date="2019-06" db="EMBL/GenBank/DDBJ databases">
        <title>Co-occurence of chitin degradation, pigmentation and bioactivity in marine Pseudoalteromonas.</title>
        <authorList>
            <person name="Sonnenschein E.C."/>
            <person name="Bech P.K."/>
        </authorList>
    </citation>
    <scope>NUCLEOTIDE SEQUENCE [LARGE SCALE GENOMIC DNA]</scope>
    <source>
        <strain evidence="2">S3790</strain>
    </source>
</reference>
<sequence length="67" mass="7693">MGIVKISDELHEELRNTSHVMSRSINAQAEFWIKIGKLAEHNPNKNFAELIQAELHKQVHSETDVND</sequence>